<feature type="region of interest" description="Disordered" evidence="1">
    <location>
        <begin position="574"/>
        <end position="616"/>
    </location>
</feature>
<dbReference type="Gene3D" id="1.25.40.20">
    <property type="entry name" value="Ankyrin repeat-containing domain"/>
    <property type="match status" value="1"/>
</dbReference>
<name>A0ABR4FXF4_9EURO</name>
<dbReference type="Proteomes" id="UP001610563">
    <property type="component" value="Unassembled WGS sequence"/>
</dbReference>
<sequence>MVRRTLLPVASDLIKHSESKIRNLQRTRMFQSEHRKTIFGTILFQTQVIKHQTTIGDDETSQTETKTSWTFHPARWLMRLGLKYGLKAMAVNCSRTWQYIIRPVHAVPDDSLVFTFCRTGNIDAVRELFVRGAASVFDLNTKGWTPLHVSLQALAIGSMGRLTMSKFAASGCQPEMARFLVLEGADKRALTYCPDGYHLTPAAVITRGQRTESMFDLLLVFEDCIEFSEERSDGWELLGLTDRGVGAPMTTIVRDCLSVLLQRYRAYQTDMIFRDAIWHALSSAYQTANYSCMKIILEFDPGLRSYTECVSHSSELDIFGQFMFYMTENLFAQQVFIDRGVDLVTKFGGETPTSRSLWFSCIFFGWRREARFASPDVERLLVQETSEGTILNLQGWRPDTLRDLFELEPTAQLTQDYGEGRLDLHGAEPSCTHLGCSKSAPAYGIAYHGIIVEPWWEKLKHLVKSGMCHCSMQEWVHDTRQDNGLCHNHPNRGTIGDFGIPEMEDHGAAMLTHGLVARGPRGYAQETNMNALAALRIEHYYIKYEGFRHEYQPQQYWCFHCLACREGWEPTGALSDDIEVDSDTEEGSNTEKGHETDDDAWDASSDDESMSGEDPG</sequence>
<dbReference type="InterPro" id="IPR036770">
    <property type="entry name" value="Ankyrin_rpt-contain_sf"/>
</dbReference>
<dbReference type="SUPFAM" id="SSF48403">
    <property type="entry name" value="Ankyrin repeat"/>
    <property type="match status" value="1"/>
</dbReference>
<dbReference type="EMBL" id="JBFTWV010000088">
    <property type="protein sequence ID" value="KAL2787920.1"/>
    <property type="molecule type" value="Genomic_DNA"/>
</dbReference>
<gene>
    <name evidence="2" type="ORF">BJX66DRAFT_270145</name>
</gene>
<reference evidence="2 3" key="1">
    <citation type="submission" date="2024-07" db="EMBL/GenBank/DDBJ databases">
        <title>Section-level genome sequencing and comparative genomics of Aspergillus sections Usti and Cavernicolus.</title>
        <authorList>
            <consortium name="Lawrence Berkeley National Laboratory"/>
            <person name="Nybo J.L."/>
            <person name="Vesth T.C."/>
            <person name="Theobald S."/>
            <person name="Frisvad J.C."/>
            <person name="Larsen T.O."/>
            <person name="Kjaerboelling I."/>
            <person name="Rothschild-Mancinelli K."/>
            <person name="Lyhne E.K."/>
            <person name="Kogle M.E."/>
            <person name="Barry K."/>
            <person name="Clum A."/>
            <person name="Na H."/>
            <person name="Ledsgaard L."/>
            <person name="Lin J."/>
            <person name="Lipzen A."/>
            <person name="Kuo A."/>
            <person name="Riley R."/>
            <person name="Mondo S."/>
            <person name="Labutti K."/>
            <person name="Haridas S."/>
            <person name="Pangalinan J."/>
            <person name="Salamov A.A."/>
            <person name="Simmons B.A."/>
            <person name="Magnuson J.K."/>
            <person name="Chen J."/>
            <person name="Drula E."/>
            <person name="Henrissat B."/>
            <person name="Wiebenga A."/>
            <person name="Lubbers R.J."/>
            <person name="Gomes A.C."/>
            <person name="Makela M.R."/>
            <person name="Stajich J."/>
            <person name="Grigoriev I.V."/>
            <person name="Mortensen U.H."/>
            <person name="De Vries R.P."/>
            <person name="Baker S.E."/>
            <person name="Andersen M.R."/>
        </authorList>
    </citation>
    <scope>NUCLEOTIDE SEQUENCE [LARGE SCALE GENOMIC DNA]</scope>
    <source>
        <strain evidence="2 3">CBS 209.92</strain>
    </source>
</reference>
<evidence type="ECO:0000256" key="1">
    <source>
        <dbReference type="SAM" id="MobiDB-lite"/>
    </source>
</evidence>
<organism evidence="2 3">
    <name type="scientific">Aspergillus keveii</name>
    <dbReference type="NCBI Taxonomy" id="714993"/>
    <lineage>
        <taxon>Eukaryota</taxon>
        <taxon>Fungi</taxon>
        <taxon>Dikarya</taxon>
        <taxon>Ascomycota</taxon>
        <taxon>Pezizomycotina</taxon>
        <taxon>Eurotiomycetes</taxon>
        <taxon>Eurotiomycetidae</taxon>
        <taxon>Eurotiales</taxon>
        <taxon>Aspergillaceae</taxon>
        <taxon>Aspergillus</taxon>
        <taxon>Aspergillus subgen. Nidulantes</taxon>
    </lineage>
</organism>
<proteinExistence type="predicted"/>
<keyword evidence="3" id="KW-1185">Reference proteome</keyword>
<evidence type="ECO:0008006" key="4">
    <source>
        <dbReference type="Google" id="ProtNLM"/>
    </source>
</evidence>
<evidence type="ECO:0000313" key="3">
    <source>
        <dbReference type="Proteomes" id="UP001610563"/>
    </source>
</evidence>
<feature type="compositionally biased region" description="Acidic residues" evidence="1">
    <location>
        <begin position="596"/>
        <end position="616"/>
    </location>
</feature>
<protein>
    <recommendedName>
        <fullName evidence="4">Ankyrin repeat protein</fullName>
    </recommendedName>
</protein>
<evidence type="ECO:0000313" key="2">
    <source>
        <dbReference type="EMBL" id="KAL2787920.1"/>
    </source>
</evidence>
<accession>A0ABR4FXF4</accession>
<comment type="caution">
    <text evidence="2">The sequence shown here is derived from an EMBL/GenBank/DDBJ whole genome shotgun (WGS) entry which is preliminary data.</text>
</comment>
<feature type="compositionally biased region" description="Acidic residues" evidence="1">
    <location>
        <begin position="576"/>
        <end position="588"/>
    </location>
</feature>